<organism evidence="6 7">
    <name type="scientific">Thermincola ferriacetica</name>
    <dbReference type="NCBI Taxonomy" id="281456"/>
    <lineage>
        <taxon>Bacteria</taxon>
        <taxon>Bacillati</taxon>
        <taxon>Bacillota</taxon>
        <taxon>Clostridia</taxon>
        <taxon>Eubacteriales</taxon>
        <taxon>Thermincolaceae</taxon>
        <taxon>Thermincola</taxon>
    </lineage>
</organism>
<dbReference type="AlphaFoldDB" id="A0A0L6W482"/>
<evidence type="ECO:0000256" key="2">
    <source>
        <dbReference type="ARBA" id="ARBA00023125"/>
    </source>
</evidence>
<dbReference type="PANTHER" id="PTHR24567:SF74">
    <property type="entry name" value="HTH-TYPE TRANSCRIPTIONAL REGULATOR ARCR"/>
    <property type="match status" value="1"/>
</dbReference>
<dbReference type="InterPro" id="IPR036388">
    <property type="entry name" value="WH-like_DNA-bd_sf"/>
</dbReference>
<dbReference type="InterPro" id="IPR018490">
    <property type="entry name" value="cNMP-bd_dom_sf"/>
</dbReference>
<feature type="domain" description="HTH crp-type" evidence="5">
    <location>
        <begin position="146"/>
        <end position="219"/>
    </location>
</feature>
<keyword evidence="1" id="KW-0805">Transcription regulation</keyword>
<dbReference type="GO" id="GO:0005829">
    <property type="term" value="C:cytosol"/>
    <property type="evidence" value="ECO:0007669"/>
    <property type="project" value="TreeGrafter"/>
</dbReference>
<evidence type="ECO:0000256" key="3">
    <source>
        <dbReference type="ARBA" id="ARBA00023163"/>
    </source>
</evidence>
<protein>
    <submittedName>
        <fullName evidence="6">CarD family transcriptional regulator</fullName>
    </submittedName>
</protein>
<sequence>MKNNIKCMKDLDLFQALDEEDKIQVMRLARPKSFNKGEIIFSEGDPADTIYLIKSGRVLLYKMSEDGKEIALDILQEDDIFGENTIFEDIRHTMNARALKDTFVCTCSRNDLPNLLKNPMIALKIIKFLGDKLNNYTEQVAAMAFRDVKGRVLNTMVRLAKNYGVMTPKGIRIDIVLNHQDLANLVNASRVMVTNIVNELKREGIIEVNQRLYYLLDQKLIEEVNRYA</sequence>
<dbReference type="Pfam" id="PF00027">
    <property type="entry name" value="cNMP_binding"/>
    <property type="match status" value="1"/>
</dbReference>
<dbReference type="SMART" id="SM00419">
    <property type="entry name" value="HTH_CRP"/>
    <property type="match status" value="1"/>
</dbReference>
<dbReference type="InterPro" id="IPR012318">
    <property type="entry name" value="HTH_CRP"/>
</dbReference>
<dbReference type="PROSITE" id="PS51063">
    <property type="entry name" value="HTH_CRP_2"/>
    <property type="match status" value="1"/>
</dbReference>
<dbReference type="PROSITE" id="PS50042">
    <property type="entry name" value="CNMP_BINDING_3"/>
    <property type="match status" value="1"/>
</dbReference>
<dbReference type="CDD" id="cd00038">
    <property type="entry name" value="CAP_ED"/>
    <property type="match status" value="1"/>
</dbReference>
<reference evidence="7" key="1">
    <citation type="submission" date="2015-07" db="EMBL/GenBank/DDBJ databases">
        <title>Complete Genome of Thermincola ferriacetica strain Z-0001T.</title>
        <authorList>
            <person name="Lusk B."/>
            <person name="Badalamenti J.P."/>
            <person name="Parameswaran P."/>
            <person name="Bond D.R."/>
            <person name="Torres C.I."/>
        </authorList>
    </citation>
    <scope>NUCLEOTIDE SEQUENCE [LARGE SCALE GENOMIC DNA]</scope>
    <source>
        <strain evidence="7">Z-0001</strain>
    </source>
</reference>
<evidence type="ECO:0000259" key="4">
    <source>
        <dbReference type="PROSITE" id="PS50042"/>
    </source>
</evidence>
<gene>
    <name evidence="6" type="ORF">Tfer_1154</name>
</gene>
<name>A0A0L6W482_9FIRM</name>
<dbReference type="SUPFAM" id="SSF46785">
    <property type="entry name" value="Winged helix' DNA-binding domain"/>
    <property type="match status" value="1"/>
</dbReference>
<evidence type="ECO:0000313" key="6">
    <source>
        <dbReference type="EMBL" id="KNZ70276.1"/>
    </source>
</evidence>
<evidence type="ECO:0000259" key="5">
    <source>
        <dbReference type="PROSITE" id="PS51063"/>
    </source>
</evidence>
<keyword evidence="7" id="KW-1185">Reference proteome</keyword>
<accession>A0A0L6W482</accession>
<keyword evidence="3" id="KW-0804">Transcription</keyword>
<dbReference type="InterPro" id="IPR050397">
    <property type="entry name" value="Env_Response_Regulators"/>
</dbReference>
<comment type="caution">
    <text evidence="6">The sequence shown here is derived from an EMBL/GenBank/DDBJ whole genome shotgun (WGS) entry which is preliminary data.</text>
</comment>
<feature type="domain" description="Cyclic nucleotide-binding" evidence="4">
    <location>
        <begin position="13"/>
        <end position="116"/>
    </location>
</feature>
<keyword evidence="2" id="KW-0238">DNA-binding</keyword>
<evidence type="ECO:0000313" key="7">
    <source>
        <dbReference type="Proteomes" id="UP000037175"/>
    </source>
</evidence>
<dbReference type="InterPro" id="IPR014710">
    <property type="entry name" value="RmlC-like_jellyroll"/>
</dbReference>
<dbReference type="SUPFAM" id="SSF51206">
    <property type="entry name" value="cAMP-binding domain-like"/>
    <property type="match status" value="1"/>
</dbReference>
<evidence type="ECO:0000256" key="1">
    <source>
        <dbReference type="ARBA" id="ARBA00023015"/>
    </source>
</evidence>
<dbReference type="PATRIC" id="fig|281456.6.peg.1224"/>
<dbReference type="Proteomes" id="UP000037175">
    <property type="component" value="Unassembled WGS sequence"/>
</dbReference>
<dbReference type="PANTHER" id="PTHR24567">
    <property type="entry name" value="CRP FAMILY TRANSCRIPTIONAL REGULATORY PROTEIN"/>
    <property type="match status" value="1"/>
</dbReference>
<dbReference type="GO" id="GO:0003700">
    <property type="term" value="F:DNA-binding transcription factor activity"/>
    <property type="evidence" value="ECO:0007669"/>
    <property type="project" value="TreeGrafter"/>
</dbReference>
<dbReference type="EMBL" id="LGTE01000005">
    <property type="protein sequence ID" value="KNZ70276.1"/>
    <property type="molecule type" value="Genomic_DNA"/>
</dbReference>
<dbReference type="SMART" id="SM00100">
    <property type="entry name" value="cNMP"/>
    <property type="match status" value="1"/>
</dbReference>
<dbReference type="RefSeq" id="WP_052217229.1">
    <property type="nucleotide sequence ID" value="NZ_LGTE01000005.1"/>
</dbReference>
<dbReference type="InterPro" id="IPR036390">
    <property type="entry name" value="WH_DNA-bd_sf"/>
</dbReference>
<proteinExistence type="predicted"/>
<dbReference type="Gene3D" id="2.60.120.10">
    <property type="entry name" value="Jelly Rolls"/>
    <property type="match status" value="1"/>
</dbReference>
<dbReference type="GO" id="GO:0003677">
    <property type="term" value="F:DNA binding"/>
    <property type="evidence" value="ECO:0007669"/>
    <property type="project" value="UniProtKB-KW"/>
</dbReference>
<dbReference type="Gene3D" id="1.10.10.10">
    <property type="entry name" value="Winged helix-like DNA-binding domain superfamily/Winged helix DNA-binding domain"/>
    <property type="match status" value="1"/>
</dbReference>
<dbReference type="InterPro" id="IPR000595">
    <property type="entry name" value="cNMP-bd_dom"/>
</dbReference>
<dbReference type="Pfam" id="PF13545">
    <property type="entry name" value="HTH_Crp_2"/>
    <property type="match status" value="1"/>
</dbReference>